<organism evidence="2 3">
    <name type="scientific">Campylobacter majalis</name>
    <dbReference type="NCBI Taxonomy" id="2790656"/>
    <lineage>
        <taxon>Bacteria</taxon>
        <taxon>Pseudomonadati</taxon>
        <taxon>Campylobacterota</taxon>
        <taxon>Epsilonproteobacteria</taxon>
        <taxon>Campylobacterales</taxon>
        <taxon>Campylobacteraceae</taxon>
        <taxon>Campylobacter</taxon>
    </lineage>
</organism>
<comment type="caution">
    <text evidence="2">The sequence shown here is derived from an EMBL/GenBank/DDBJ whole genome shotgun (WGS) entry which is preliminary data.</text>
</comment>
<keyword evidence="3" id="KW-1185">Reference proteome</keyword>
<proteinExistence type="predicted"/>
<accession>A0ABN7K9M5</accession>
<evidence type="ECO:0000313" key="3">
    <source>
        <dbReference type="Proteomes" id="UP000789803"/>
    </source>
</evidence>
<keyword evidence="1" id="KW-1133">Transmembrane helix</keyword>
<dbReference type="RefSeq" id="WP_229932162.1">
    <property type="nucleotide sequence ID" value="NZ_CAJHOF010000002.1"/>
</dbReference>
<evidence type="ECO:0000256" key="1">
    <source>
        <dbReference type="SAM" id="Phobius"/>
    </source>
</evidence>
<dbReference type="EMBL" id="CAJHOF010000002">
    <property type="protein sequence ID" value="CAD7287467.1"/>
    <property type="molecule type" value="Genomic_DNA"/>
</dbReference>
<keyword evidence="1" id="KW-0472">Membrane</keyword>
<dbReference type="Proteomes" id="UP000789803">
    <property type="component" value="Unassembled WGS sequence"/>
</dbReference>
<keyword evidence="1" id="KW-0812">Transmembrane</keyword>
<reference evidence="2 3" key="1">
    <citation type="submission" date="2020-11" db="EMBL/GenBank/DDBJ databases">
        <authorList>
            <person name="Peeters C."/>
        </authorList>
    </citation>
    <scope>NUCLEOTIDE SEQUENCE [LARGE SCALE GENOMIC DNA]</scope>
    <source>
        <strain evidence="2 3">LMG 7974</strain>
    </source>
</reference>
<evidence type="ECO:0000313" key="2">
    <source>
        <dbReference type="EMBL" id="CAD7287467.1"/>
    </source>
</evidence>
<protein>
    <submittedName>
        <fullName evidence="2">Uncharacterized protein</fullName>
    </submittedName>
</protein>
<gene>
    <name evidence="2" type="ORF">LMG7974_00346</name>
</gene>
<name>A0ABN7K9M5_9BACT</name>
<feature type="transmembrane region" description="Helical" evidence="1">
    <location>
        <begin position="16"/>
        <end position="36"/>
    </location>
</feature>
<sequence>MSKKDTSLENIDIVKLLIFILIFALICLIMIFAFIVPNIKEYKNLNSQNRSASLAHAKVKMLYDNKLNTLDSIKENSRFILSAYDTNFDKDKFLKFATGFFSDVSLNEIKHVQTASEDYFLFELNVTSAVNSPTKFYDFLDALAKYENIIKAEFPIVMKGDDKLIRTTFNIKVYGKPNSL</sequence>